<dbReference type="Proteomes" id="UP000002316">
    <property type="component" value="Chromosome 5"/>
</dbReference>
<sequence>MRVRRYVRRGTQDGARMICFSCLSSVEVATTVEAPAEVGPRAMPAVTPVATGPAAFGRPVCSVCWRPGVYVCRPSSACRCASHSSRVCRGAVYAKMLRLEGGGGRNGCFCRFPDMMVLPGADFPMFSRRVAGFTQRSIEGKGGTASLPVQWGVGAV</sequence>
<dbReference type="EMBL" id="FN554968">
    <property type="protein sequence ID" value="CBH10992.1"/>
    <property type="molecule type" value="Genomic_DNA"/>
</dbReference>
<evidence type="ECO:0000313" key="1">
    <source>
        <dbReference type="EMBL" id="CBH10992.1"/>
    </source>
</evidence>
<dbReference type="RefSeq" id="XP_011773279.1">
    <property type="nucleotide sequence ID" value="XM_011774977.1"/>
</dbReference>
<evidence type="ECO:0000313" key="2">
    <source>
        <dbReference type="Proteomes" id="UP000002316"/>
    </source>
</evidence>
<name>C9ZNL4_TRYB9</name>
<accession>C9ZNL4</accession>
<dbReference type="GeneID" id="23861105"/>
<organism evidence="1 2">
    <name type="scientific">Trypanosoma brucei gambiense (strain MHOM/CI/86/DAL972)</name>
    <dbReference type="NCBI Taxonomy" id="679716"/>
    <lineage>
        <taxon>Eukaryota</taxon>
        <taxon>Discoba</taxon>
        <taxon>Euglenozoa</taxon>
        <taxon>Kinetoplastea</taxon>
        <taxon>Metakinetoplastina</taxon>
        <taxon>Trypanosomatida</taxon>
        <taxon>Trypanosomatidae</taxon>
        <taxon>Trypanosoma</taxon>
    </lineage>
</organism>
<reference evidence="2" key="1">
    <citation type="journal article" date="2010" name="PLoS Negl. Trop. Dis.">
        <title>The genome sequence of Trypanosoma brucei gambiense, causative agent of chronic human african trypanosomiasis.</title>
        <authorList>
            <person name="Jackson A.P."/>
            <person name="Sanders M."/>
            <person name="Berry A."/>
            <person name="McQuillan J."/>
            <person name="Aslett M.A."/>
            <person name="Quail M.A."/>
            <person name="Chukualim B."/>
            <person name="Capewell P."/>
            <person name="MacLeod A."/>
            <person name="Melville S.E."/>
            <person name="Gibson W."/>
            <person name="Barry J.D."/>
            <person name="Berriman M."/>
            <person name="Hertz-Fowler C."/>
        </authorList>
    </citation>
    <scope>NUCLEOTIDE SEQUENCE [LARGE SCALE GENOMIC DNA]</scope>
    <source>
        <strain evidence="2">MHOM/CI/86/DAL972</strain>
    </source>
</reference>
<dbReference type="KEGG" id="tbg:TbgDal_V1300"/>
<gene>
    <name evidence="1" type="ORF">TbgDal_V1300</name>
</gene>
<proteinExistence type="predicted"/>
<dbReference type="AlphaFoldDB" id="C9ZNL4"/>
<protein>
    <submittedName>
        <fullName evidence="1">Uncharacterized protein</fullName>
    </submittedName>
</protein>